<dbReference type="RefSeq" id="WP_323447501.1">
    <property type="nucleotide sequence ID" value="NZ_BSBI01000005.1"/>
</dbReference>
<organism evidence="9 10">
    <name type="scientific">Streptomyces yaizuensis</name>
    <dbReference type="NCBI Taxonomy" id="2989713"/>
    <lineage>
        <taxon>Bacteria</taxon>
        <taxon>Bacillati</taxon>
        <taxon>Actinomycetota</taxon>
        <taxon>Actinomycetes</taxon>
        <taxon>Kitasatosporales</taxon>
        <taxon>Streptomycetaceae</taxon>
        <taxon>Streptomyces</taxon>
    </lineage>
</organism>
<dbReference type="InterPro" id="IPR002403">
    <property type="entry name" value="Cyt_P450_E_grp-IV"/>
</dbReference>
<dbReference type="Proteomes" id="UP001291653">
    <property type="component" value="Unassembled WGS sequence"/>
</dbReference>
<evidence type="ECO:0000256" key="8">
    <source>
        <dbReference type="RuleBase" id="RU000461"/>
    </source>
</evidence>
<dbReference type="InterPro" id="IPR036396">
    <property type="entry name" value="Cyt_P450_sf"/>
</dbReference>
<keyword evidence="6 8" id="KW-0408">Iron</keyword>
<evidence type="ECO:0000256" key="7">
    <source>
        <dbReference type="ARBA" id="ARBA00023033"/>
    </source>
</evidence>
<comment type="similarity">
    <text evidence="2 8">Belongs to the cytochrome P450 family.</text>
</comment>
<dbReference type="InterPro" id="IPR001128">
    <property type="entry name" value="Cyt_P450"/>
</dbReference>
<dbReference type="PRINTS" id="PR00385">
    <property type="entry name" value="P450"/>
</dbReference>
<dbReference type="PRINTS" id="PR00465">
    <property type="entry name" value="EP450IV"/>
</dbReference>
<evidence type="ECO:0000313" key="10">
    <source>
        <dbReference type="Proteomes" id="UP001291653"/>
    </source>
</evidence>
<reference evidence="9 10" key="1">
    <citation type="submission" date="2022-10" db="EMBL/GenBank/DDBJ databases">
        <title>Draft genome sequence of Streptomyces sp. YSPA8.</title>
        <authorList>
            <person name="Moriuchi R."/>
            <person name="Dohra H."/>
            <person name="Yamamura H."/>
            <person name="Kodani S."/>
        </authorList>
    </citation>
    <scope>NUCLEOTIDE SEQUENCE [LARGE SCALE GENOMIC DNA]</scope>
    <source>
        <strain evidence="9 10">YSPA8</strain>
    </source>
</reference>
<evidence type="ECO:0000256" key="1">
    <source>
        <dbReference type="ARBA" id="ARBA00001971"/>
    </source>
</evidence>
<gene>
    <name evidence="9" type="ORF">SYYSPA8_14090</name>
</gene>
<name>A0ABQ5NYY0_9ACTN</name>
<sequence length="452" mass="50731">MADRATTFLAPAPAHSGLAPVPGDPGLPYLGYALQTIRDPVGHYRRRYDRHGPVSWGNFLGRPMVSVQGPDAAQVVLGNREKAFASGPAWNFFIGPFFERGIMLLDFEEHLRHRRIMQQAFTRDRLAAYLRRIDAGAGHTVADWRPGRRRMLPLFRRLTLDMAIDVFLGLELDRRETRRVERAFVDAVRAGLAVVRFPVPGLRWSRGLRARAALVDFFAGHIPAKRAQGGDDLFSVLCAARSEDGERFTDADVVNHMIFVLMAAHDTSTIALTTMAYYLARHPEWQERCREESRSLGAGPVDSAALESLPTLDLVLRESLRLCPPVPLLPRIAVRDTSVLGHHIPAGTLVSVTTFSNHRLADYWPDPERFDPERFSPDRRSAITHPYAWFPFGGGVHKCIGLHFADLQVKAVMHRLLRAHRWSVPAGYTWDLDMSTLPVPKDGLPVTLHPYG</sequence>
<evidence type="ECO:0000256" key="6">
    <source>
        <dbReference type="ARBA" id="ARBA00023004"/>
    </source>
</evidence>
<evidence type="ECO:0000313" key="9">
    <source>
        <dbReference type="EMBL" id="GLF95437.1"/>
    </source>
</evidence>
<protein>
    <submittedName>
        <fullName evidence="9">Cytochrome P450</fullName>
    </submittedName>
</protein>
<dbReference type="PANTHER" id="PTHR24286">
    <property type="entry name" value="CYTOCHROME P450 26"/>
    <property type="match status" value="1"/>
</dbReference>
<dbReference type="InterPro" id="IPR017972">
    <property type="entry name" value="Cyt_P450_CS"/>
</dbReference>
<dbReference type="Gene3D" id="1.10.630.10">
    <property type="entry name" value="Cytochrome P450"/>
    <property type="match status" value="1"/>
</dbReference>
<dbReference type="PANTHER" id="PTHR24286:SF24">
    <property type="entry name" value="LANOSTEROL 14-ALPHA DEMETHYLASE"/>
    <property type="match status" value="1"/>
</dbReference>
<dbReference type="EMBL" id="BSBI01000005">
    <property type="protein sequence ID" value="GLF95437.1"/>
    <property type="molecule type" value="Genomic_DNA"/>
</dbReference>
<proteinExistence type="inferred from homology"/>
<keyword evidence="4 8" id="KW-0479">Metal-binding</keyword>
<comment type="caution">
    <text evidence="9">The sequence shown here is derived from an EMBL/GenBank/DDBJ whole genome shotgun (WGS) entry which is preliminary data.</text>
</comment>
<dbReference type="Pfam" id="PF00067">
    <property type="entry name" value="p450"/>
    <property type="match status" value="1"/>
</dbReference>
<dbReference type="PROSITE" id="PS00086">
    <property type="entry name" value="CYTOCHROME_P450"/>
    <property type="match status" value="1"/>
</dbReference>
<keyword evidence="7 8" id="KW-0503">Monooxygenase</keyword>
<evidence type="ECO:0000256" key="2">
    <source>
        <dbReference type="ARBA" id="ARBA00010617"/>
    </source>
</evidence>
<keyword evidence="10" id="KW-1185">Reference proteome</keyword>
<dbReference type="SUPFAM" id="SSF48264">
    <property type="entry name" value="Cytochrome P450"/>
    <property type="match status" value="1"/>
</dbReference>
<accession>A0ABQ5NYY0</accession>
<evidence type="ECO:0000256" key="3">
    <source>
        <dbReference type="ARBA" id="ARBA00022617"/>
    </source>
</evidence>
<dbReference type="CDD" id="cd11045">
    <property type="entry name" value="CYP136-like"/>
    <property type="match status" value="1"/>
</dbReference>
<evidence type="ECO:0000256" key="5">
    <source>
        <dbReference type="ARBA" id="ARBA00023002"/>
    </source>
</evidence>
<keyword evidence="3 8" id="KW-0349">Heme</keyword>
<comment type="cofactor">
    <cofactor evidence="1">
        <name>heme</name>
        <dbReference type="ChEBI" id="CHEBI:30413"/>
    </cofactor>
</comment>
<evidence type="ECO:0000256" key="4">
    <source>
        <dbReference type="ARBA" id="ARBA00022723"/>
    </source>
</evidence>
<keyword evidence="5 8" id="KW-0560">Oxidoreductase</keyword>